<evidence type="ECO:0000256" key="2">
    <source>
        <dbReference type="SAM" id="Phobius"/>
    </source>
</evidence>
<feature type="region of interest" description="Disordered" evidence="1">
    <location>
        <begin position="1"/>
        <end position="25"/>
    </location>
</feature>
<keyword evidence="2" id="KW-1133">Transmembrane helix</keyword>
<dbReference type="AlphaFoldDB" id="A0AAX6EEK5"/>
<evidence type="ECO:0000313" key="3">
    <source>
        <dbReference type="EMBL" id="KAJ6802444.1"/>
    </source>
</evidence>
<dbReference type="Proteomes" id="UP001140949">
    <property type="component" value="Unassembled WGS sequence"/>
</dbReference>
<evidence type="ECO:0000256" key="1">
    <source>
        <dbReference type="SAM" id="MobiDB-lite"/>
    </source>
</evidence>
<accession>A0AAX6EEK5</accession>
<reference evidence="3" key="1">
    <citation type="journal article" date="2023" name="GigaByte">
        <title>Genome assembly of the bearded iris, Iris pallida Lam.</title>
        <authorList>
            <person name="Bruccoleri R.E."/>
            <person name="Oakeley E.J."/>
            <person name="Faust A.M.E."/>
            <person name="Altorfer M."/>
            <person name="Dessus-Babus S."/>
            <person name="Burckhardt D."/>
            <person name="Oertli M."/>
            <person name="Naumann U."/>
            <person name="Petersen F."/>
            <person name="Wong J."/>
        </authorList>
    </citation>
    <scope>NUCLEOTIDE SEQUENCE</scope>
    <source>
        <strain evidence="3">GSM-AAB239-AS_SAM_17_03QT</strain>
    </source>
</reference>
<gene>
    <name evidence="3" type="ORF">M6B38_194110</name>
</gene>
<organism evidence="3 4">
    <name type="scientific">Iris pallida</name>
    <name type="common">Sweet iris</name>
    <dbReference type="NCBI Taxonomy" id="29817"/>
    <lineage>
        <taxon>Eukaryota</taxon>
        <taxon>Viridiplantae</taxon>
        <taxon>Streptophyta</taxon>
        <taxon>Embryophyta</taxon>
        <taxon>Tracheophyta</taxon>
        <taxon>Spermatophyta</taxon>
        <taxon>Magnoliopsida</taxon>
        <taxon>Liliopsida</taxon>
        <taxon>Asparagales</taxon>
        <taxon>Iridaceae</taxon>
        <taxon>Iridoideae</taxon>
        <taxon>Irideae</taxon>
        <taxon>Iris</taxon>
    </lineage>
</organism>
<keyword evidence="2" id="KW-0472">Membrane</keyword>
<feature type="region of interest" description="Disordered" evidence="1">
    <location>
        <begin position="68"/>
        <end position="100"/>
    </location>
</feature>
<evidence type="ECO:0000313" key="4">
    <source>
        <dbReference type="Proteomes" id="UP001140949"/>
    </source>
</evidence>
<keyword evidence="4" id="KW-1185">Reference proteome</keyword>
<sequence length="191" mass="21757">MVLKVGAWSGSSSGPEKRRLANRAARKTRTEGLSIAGFWRSAVRRKMHARAKAWSVVGRQWLRHIRETAQRSNTTARRHRSLESAGNGRKRRPRRHGTEEHARLWPWAALREMASALEEAEAATDREIGSVGDSCTRGADVAVVVRRRLVGRAFIFFWFCCGIMVAMMYDGDIMVMECDRSDTDTRIRTRL</sequence>
<proteinExistence type="predicted"/>
<reference evidence="3" key="2">
    <citation type="submission" date="2023-04" db="EMBL/GenBank/DDBJ databases">
        <authorList>
            <person name="Bruccoleri R.E."/>
            <person name="Oakeley E.J."/>
            <person name="Faust A.-M."/>
            <person name="Dessus-Babus S."/>
            <person name="Altorfer M."/>
            <person name="Burckhardt D."/>
            <person name="Oertli M."/>
            <person name="Naumann U."/>
            <person name="Petersen F."/>
            <person name="Wong J."/>
        </authorList>
    </citation>
    <scope>NUCLEOTIDE SEQUENCE</scope>
    <source>
        <strain evidence="3">GSM-AAB239-AS_SAM_17_03QT</strain>
        <tissue evidence="3">Leaf</tissue>
    </source>
</reference>
<feature type="transmembrane region" description="Helical" evidence="2">
    <location>
        <begin position="149"/>
        <end position="169"/>
    </location>
</feature>
<dbReference type="EMBL" id="JANAVB010037373">
    <property type="protein sequence ID" value="KAJ6802444.1"/>
    <property type="molecule type" value="Genomic_DNA"/>
</dbReference>
<comment type="caution">
    <text evidence="3">The sequence shown here is derived from an EMBL/GenBank/DDBJ whole genome shotgun (WGS) entry which is preliminary data.</text>
</comment>
<keyword evidence="2" id="KW-0812">Transmembrane</keyword>
<name>A0AAX6EEK5_IRIPA</name>
<protein>
    <submittedName>
        <fullName evidence="3">Pollen-specific leucine-rich repeat extensin-like protein 3</fullName>
    </submittedName>
</protein>